<feature type="signal peptide" evidence="7">
    <location>
        <begin position="1"/>
        <end position="18"/>
    </location>
</feature>
<dbReference type="InterPro" id="IPR045797">
    <property type="entry name" value="EVA_Class_A"/>
</dbReference>
<evidence type="ECO:0000256" key="3">
    <source>
        <dbReference type="ARBA" id="ARBA00022729"/>
    </source>
</evidence>
<evidence type="ECO:0000256" key="4">
    <source>
        <dbReference type="ARBA" id="ARBA00023157"/>
    </source>
</evidence>
<dbReference type="Pfam" id="PF19429">
    <property type="entry name" value="EVA_Class_A"/>
    <property type="match status" value="1"/>
</dbReference>
<evidence type="ECO:0000256" key="1">
    <source>
        <dbReference type="ARBA" id="ARBA00004613"/>
    </source>
</evidence>
<keyword evidence="4 6" id="KW-1015">Disulfide bond</keyword>
<dbReference type="GO" id="GO:0005576">
    <property type="term" value="C:extracellular region"/>
    <property type="evidence" value="ECO:0007669"/>
    <property type="project" value="UniProtKB-SubCell"/>
</dbReference>
<evidence type="ECO:0000256" key="6">
    <source>
        <dbReference type="RuleBase" id="RU369006"/>
    </source>
</evidence>
<evidence type="ECO:0000256" key="7">
    <source>
        <dbReference type="SAM" id="SignalP"/>
    </source>
</evidence>
<feature type="chain" id="PRO_5001515620" description="Evasin" evidence="7">
    <location>
        <begin position="19"/>
        <end position="136"/>
    </location>
</feature>
<accession>A0A023FUZ0</accession>
<proteinExistence type="evidence at transcript level"/>
<dbReference type="EMBL" id="GBBK01000017">
    <property type="protein sequence ID" value="JAC24465.1"/>
    <property type="molecule type" value="mRNA"/>
</dbReference>
<keyword evidence="3 6" id="KW-0732">Signal</keyword>
<name>A0A023FUZ0_AMBCJ</name>
<evidence type="ECO:0000256" key="2">
    <source>
        <dbReference type="ARBA" id="ARBA00022525"/>
    </source>
</evidence>
<reference evidence="8" key="1">
    <citation type="submission" date="2014-03" db="EMBL/GenBank/DDBJ databases">
        <title>The sialotranscriptome of Amblyomma triste, Amblyomma parvum and Amblyomma cajennense ticks, uncovered by 454-based RNA-seq.</title>
        <authorList>
            <person name="Garcia G.R."/>
            <person name="Gardinassi L.G."/>
            <person name="Ribeiro J.M."/>
            <person name="Anatriello E."/>
            <person name="Ferreira B.R."/>
            <person name="Moreira H.N."/>
            <person name="Mafra C."/>
            <person name="Olegario M.M."/>
            <person name="Szabo P.J."/>
            <person name="Miranda-Santos I.K."/>
            <person name="Maruyama S.R."/>
        </authorList>
    </citation>
    <scope>NUCLEOTIDE SEQUENCE</scope>
    <source>
        <strain evidence="8">Uberlandia</strain>
        <tissue evidence="8">Salivary glands</tissue>
    </source>
</reference>
<evidence type="ECO:0000313" key="8">
    <source>
        <dbReference type="EMBL" id="JAC24465.1"/>
    </source>
</evidence>
<protein>
    <recommendedName>
        <fullName evidence="6">Evasin</fullName>
    </recommendedName>
</protein>
<sequence>MTFLWIFALAIGAASVAAAEDTNAVPGCGEPETTTAPKIDDRKFGLLNDSHGCVHGYLEAEGLWEEAACWYKCGKKRHYVKPYTRCLKLIRRKNFQERQDSGTKTCFQGFCISGRCVSRGYTMSCKVPADGFDRRE</sequence>
<evidence type="ECO:0000256" key="5">
    <source>
        <dbReference type="ARBA" id="ARBA00023180"/>
    </source>
</evidence>
<keyword evidence="5 6" id="KW-0325">Glycoprotein</keyword>
<keyword evidence="2 6" id="KW-0964">Secreted</keyword>
<organism evidence="8">
    <name type="scientific">Amblyomma cajennense</name>
    <name type="common">Cayenne tick</name>
    <name type="synonym">Acarus cajennensis</name>
    <dbReference type="NCBI Taxonomy" id="34607"/>
    <lineage>
        <taxon>Eukaryota</taxon>
        <taxon>Metazoa</taxon>
        <taxon>Ecdysozoa</taxon>
        <taxon>Arthropoda</taxon>
        <taxon>Chelicerata</taxon>
        <taxon>Arachnida</taxon>
        <taxon>Acari</taxon>
        <taxon>Parasitiformes</taxon>
        <taxon>Ixodida</taxon>
        <taxon>Ixodoidea</taxon>
        <taxon>Ixodidae</taxon>
        <taxon>Amblyomminae</taxon>
        <taxon>Amblyomma</taxon>
    </lineage>
</organism>
<dbReference type="GO" id="GO:0019957">
    <property type="term" value="F:C-C chemokine binding"/>
    <property type="evidence" value="ECO:0007669"/>
    <property type="project" value="InterPro"/>
</dbReference>
<dbReference type="Gene3D" id="2.30.130.100">
    <property type="match status" value="1"/>
</dbReference>
<dbReference type="AlphaFoldDB" id="A0A023FUZ0"/>
<comment type="function">
    <text evidence="6">Salivary chemokine-binding protein which binds to host chemokines.</text>
</comment>
<comment type="subcellular location">
    <subcellularLocation>
        <location evidence="1 6">Secreted</location>
    </subcellularLocation>
</comment>